<keyword evidence="5" id="KW-1185">Reference proteome</keyword>
<feature type="signal peptide" evidence="2">
    <location>
        <begin position="1"/>
        <end position="18"/>
    </location>
</feature>
<dbReference type="EMBL" id="JBICBT010000379">
    <property type="protein sequence ID" value="KAL3115493.1"/>
    <property type="molecule type" value="Genomic_DNA"/>
</dbReference>
<dbReference type="Proteomes" id="UP001620626">
    <property type="component" value="Unassembled WGS sequence"/>
</dbReference>
<gene>
    <name evidence="4" type="ORF">niasHT_016617</name>
    <name evidence="3" type="ORF">niasHT_026385</name>
</gene>
<evidence type="ECO:0000256" key="1">
    <source>
        <dbReference type="SAM" id="MobiDB-lite"/>
    </source>
</evidence>
<dbReference type="AlphaFoldDB" id="A0ABD2LJT3"/>
<proteinExistence type="predicted"/>
<evidence type="ECO:0000313" key="5">
    <source>
        <dbReference type="Proteomes" id="UP001620626"/>
    </source>
</evidence>
<evidence type="ECO:0000313" key="4">
    <source>
        <dbReference type="EMBL" id="KAL3115493.1"/>
    </source>
</evidence>
<feature type="region of interest" description="Disordered" evidence="1">
    <location>
        <begin position="117"/>
        <end position="136"/>
    </location>
</feature>
<organism evidence="4 5">
    <name type="scientific">Heterodera trifolii</name>
    <dbReference type="NCBI Taxonomy" id="157864"/>
    <lineage>
        <taxon>Eukaryota</taxon>
        <taxon>Metazoa</taxon>
        <taxon>Ecdysozoa</taxon>
        <taxon>Nematoda</taxon>
        <taxon>Chromadorea</taxon>
        <taxon>Rhabditida</taxon>
        <taxon>Tylenchina</taxon>
        <taxon>Tylenchomorpha</taxon>
        <taxon>Tylenchoidea</taxon>
        <taxon>Heteroderidae</taxon>
        <taxon>Heteroderinae</taxon>
        <taxon>Heterodera</taxon>
    </lineage>
</organism>
<feature type="chain" id="PRO_5044724285" evidence="2">
    <location>
        <begin position="19"/>
        <end position="136"/>
    </location>
</feature>
<sequence>MRFDFACAILAIFAVCMSYGMLTDPSTGDVKYYLERFLACKQQYKNSANGLYHDQKETQIELGNYKQMDDCVEPNGCERKQKIIADHQELIKRHKKTKSNQRMSKANRWFELLNAAGSSKPTSSTDQSSVAAGMNE</sequence>
<evidence type="ECO:0000313" key="3">
    <source>
        <dbReference type="EMBL" id="KAL3104890.1"/>
    </source>
</evidence>
<dbReference type="EMBL" id="JBICBT010000694">
    <property type="protein sequence ID" value="KAL3104890.1"/>
    <property type="molecule type" value="Genomic_DNA"/>
</dbReference>
<feature type="compositionally biased region" description="Low complexity" evidence="1">
    <location>
        <begin position="118"/>
        <end position="129"/>
    </location>
</feature>
<accession>A0ABD2LJT3</accession>
<keyword evidence="2" id="KW-0732">Signal</keyword>
<reference evidence="4 5" key="1">
    <citation type="submission" date="2024-10" db="EMBL/GenBank/DDBJ databases">
        <authorList>
            <person name="Kim D."/>
        </authorList>
    </citation>
    <scope>NUCLEOTIDE SEQUENCE [LARGE SCALE GENOMIC DNA]</scope>
    <source>
        <strain evidence="4">BH-2024</strain>
    </source>
</reference>
<comment type="caution">
    <text evidence="4">The sequence shown here is derived from an EMBL/GenBank/DDBJ whole genome shotgun (WGS) entry which is preliminary data.</text>
</comment>
<evidence type="ECO:0000256" key="2">
    <source>
        <dbReference type="SAM" id="SignalP"/>
    </source>
</evidence>
<name>A0ABD2LJT3_9BILA</name>
<protein>
    <submittedName>
        <fullName evidence="4">Uncharacterized protein</fullName>
    </submittedName>
</protein>